<comment type="caution">
    <text evidence="2">The sequence shown here is derived from an EMBL/GenBank/DDBJ whole genome shotgun (WGS) entry which is preliminary data.</text>
</comment>
<dbReference type="Proteomes" id="UP000518904">
    <property type="component" value="Unassembled WGS sequence"/>
</dbReference>
<feature type="non-terminal residue" evidence="2">
    <location>
        <position position="149"/>
    </location>
</feature>
<proteinExistence type="predicted"/>
<dbReference type="EMBL" id="JABCLB010001825">
    <property type="protein sequence ID" value="NMU84512.1"/>
    <property type="molecule type" value="Genomic_DNA"/>
</dbReference>
<protein>
    <submittedName>
        <fullName evidence="2">Uncharacterized protein</fullName>
    </submittedName>
</protein>
<feature type="region of interest" description="Disordered" evidence="1">
    <location>
        <begin position="125"/>
        <end position="149"/>
    </location>
</feature>
<name>A0A7Y0SJV5_VIBPH</name>
<reference evidence="2 3" key="1">
    <citation type="submission" date="2020-04" db="EMBL/GenBank/DDBJ databases">
        <title>Whole-genome sequencing of Vibrio spp. from China reveals different genetic environments of blaCTX-M-14 among diverse lineages.</title>
        <authorList>
            <person name="Zheng Z."/>
            <person name="Ye L."/>
            <person name="Chen S."/>
        </authorList>
    </citation>
    <scope>NUCLEOTIDE SEQUENCE [LARGE SCALE GENOMIC DNA]</scope>
    <source>
        <strain evidence="2 3">Vb0551</strain>
    </source>
</reference>
<organism evidence="2 3">
    <name type="scientific">Vibrio parahaemolyticus</name>
    <dbReference type="NCBI Taxonomy" id="670"/>
    <lineage>
        <taxon>Bacteria</taxon>
        <taxon>Pseudomonadati</taxon>
        <taxon>Pseudomonadota</taxon>
        <taxon>Gammaproteobacteria</taxon>
        <taxon>Vibrionales</taxon>
        <taxon>Vibrionaceae</taxon>
        <taxon>Vibrio</taxon>
    </lineage>
</organism>
<evidence type="ECO:0000256" key="1">
    <source>
        <dbReference type="SAM" id="MobiDB-lite"/>
    </source>
</evidence>
<gene>
    <name evidence="2" type="ORF">HKB16_16705</name>
</gene>
<sequence length="149" mass="16405">KSDRYMRIAHFDTMGRDSVTYSPEIVLSFNGAMDAKLIRLISESQVFAIDKYGTPSRDSITFTASTQNTTGDVTWTVNPSVALTTTANPNERVLSYSNMGNHEQVTVTVSCDGVTDVVSIYKVRDGQDGKDGQNGQDGQDGDTIYEQYR</sequence>
<feature type="non-terminal residue" evidence="2">
    <location>
        <position position="1"/>
    </location>
</feature>
<evidence type="ECO:0000313" key="3">
    <source>
        <dbReference type="Proteomes" id="UP000518904"/>
    </source>
</evidence>
<dbReference type="AlphaFoldDB" id="A0A7Y0SJV5"/>
<accession>A0A7Y0SJV5</accession>
<evidence type="ECO:0000313" key="2">
    <source>
        <dbReference type="EMBL" id="NMU84512.1"/>
    </source>
</evidence>